<dbReference type="RefSeq" id="WP_050431319.1">
    <property type="nucleotide sequence ID" value="NZ_CP012159.1"/>
</dbReference>
<dbReference type="Gene3D" id="6.10.340.10">
    <property type="match status" value="1"/>
</dbReference>
<evidence type="ECO:0000259" key="14">
    <source>
        <dbReference type="PROSITE" id="PS50110"/>
    </source>
</evidence>
<dbReference type="Pfam" id="PF00512">
    <property type="entry name" value="HisKA"/>
    <property type="match status" value="1"/>
</dbReference>
<dbReference type="GO" id="GO:0000155">
    <property type="term" value="F:phosphorelay sensor kinase activity"/>
    <property type="evidence" value="ECO:0007669"/>
    <property type="project" value="InterPro"/>
</dbReference>
<dbReference type="CDD" id="cd06225">
    <property type="entry name" value="HAMP"/>
    <property type="match status" value="1"/>
</dbReference>
<dbReference type="Gene3D" id="1.10.287.130">
    <property type="match status" value="1"/>
</dbReference>
<evidence type="ECO:0000256" key="8">
    <source>
        <dbReference type="ARBA" id="ARBA00022777"/>
    </source>
</evidence>
<evidence type="ECO:0000313" key="17">
    <source>
        <dbReference type="Proteomes" id="UP000067626"/>
    </source>
</evidence>
<evidence type="ECO:0000256" key="11">
    <source>
        <dbReference type="PROSITE-ProRule" id="PRU00169"/>
    </source>
</evidence>
<dbReference type="AlphaFoldDB" id="A0A0K1EE92"/>
<dbReference type="Proteomes" id="UP000067626">
    <property type="component" value="Chromosome"/>
</dbReference>
<dbReference type="Gene3D" id="3.40.50.2300">
    <property type="match status" value="1"/>
</dbReference>
<dbReference type="SUPFAM" id="SSF55874">
    <property type="entry name" value="ATPase domain of HSP90 chaperone/DNA topoisomerase II/histidine kinase"/>
    <property type="match status" value="1"/>
</dbReference>
<keyword evidence="8 16" id="KW-0418">Kinase</keyword>
<dbReference type="SUPFAM" id="SSF103190">
    <property type="entry name" value="Sensory domain-like"/>
    <property type="match status" value="1"/>
</dbReference>
<evidence type="ECO:0000256" key="7">
    <source>
        <dbReference type="ARBA" id="ARBA00022692"/>
    </source>
</evidence>
<dbReference type="Pfam" id="PF02743">
    <property type="entry name" value="dCache_1"/>
    <property type="match status" value="1"/>
</dbReference>
<dbReference type="KEGG" id="ccro:CMC5_033330"/>
<evidence type="ECO:0000256" key="1">
    <source>
        <dbReference type="ARBA" id="ARBA00000085"/>
    </source>
</evidence>
<dbReference type="SMART" id="SM00387">
    <property type="entry name" value="HATPase_c"/>
    <property type="match status" value="1"/>
</dbReference>
<dbReference type="CDD" id="cd00082">
    <property type="entry name" value="HisKA"/>
    <property type="match status" value="1"/>
</dbReference>
<dbReference type="FunFam" id="3.30.565.10:FF:000010">
    <property type="entry name" value="Sensor histidine kinase RcsC"/>
    <property type="match status" value="1"/>
</dbReference>
<dbReference type="SMART" id="SM00304">
    <property type="entry name" value="HAMP"/>
    <property type="match status" value="1"/>
</dbReference>
<sequence length="969" mass="106004">MFSLPVFRGLSAALARLPLRAVLVVPFVLQVVVAVGLTGYLALRNGEHAVADLAGQLRSEISARIHERMAAHVAVPPLVNQLNADAIARGHLDLSDRQGREMHFYHLLRAFEPISLTFFGTAEGDFYGARRRPDGSIQVVLEDASTGRASRYYEVDAQGRRTREADVFPDFDPRKRPWYAAAIQANGPTWSGAYRHFISKGMAVTAVQPVRNEQGELLGVLGSDFLFLQVNEFLRSLSIGRSGQTFIMERSGELLATSTNDPIFVIEGERTERIAAPESEQPLVRLTSRHLIERFGDLSRIDGIQQLDFEIEGARQFVQVERLQDGLGIDWLIVVVVPEADFMDRIHASTRNTVALCVLALLFAIALGLITTRRIAAPILRIGAAAGAIERGNLAQEVPPATIRELSALGSAFNAMTRRLRASFEALQSSRVLLEDANEALAASNLKLETTNLELEHRVEERTVELLRAKEAADAASAAKSEFLASMSHELRTPLNGILGYAQILHRMAPEGSVERERAQIIQRSGEHLLRLINDVLDLAKIEARKLSLSPRDMHLPTLLESVTEVCRARAEDKGLVFQVELSGPQGIGVRVDDKRLTQVLWNLLGNAIKFTERGRVTLRVTTSEGEAGSAVRPGPQGEVEAGEAAPGMRRIVFRVEDTGPGILAEDLERIFQPFEQAGSGRRRAEGTGLGLSICKQIVELMGGTVRVESTPGEGSVFEVALSLPEVTIAAAEVSYPWESIIGYRGARRRVLVIDDMPDNRAVIADMLAPLGFDVATAEGGAEGLMMAEQHAPDVIVVDLAMPELDGYEVTRRLRRLPSLAGVPILASSASLSSDIEEKTREAGADDFLPKPVRAAELIGALERRLGLVWVFRDGSPLSRRPPPPGDEVDGAVSVRVAPSAEDLARLLDLANRGRMRKLLDEAARFEQQDPAYRPFAARLRELVQGYRFKEIAALIQHHAGRSGPGSSR</sequence>
<keyword evidence="9 12" id="KW-1133">Transmembrane helix</keyword>
<dbReference type="PANTHER" id="PTHR43047">
    <property type="entry name" value="TWO-COMPONENT HISTIDINE PROTEIN KINASE"/>
    <property type="match status" value="1"/>
</dbReference>
<dbReference type="PROSITE" id="PS50110">
    <property type="entry name" value="RESPONSE_REGULATORY"/>
    <property type="match status" value="1"/>
</dbReference>
<dbReference type="InterPro" id="IPR005467">
    <property type="entry name" value="His_kinase_dom"/>
</dbReference>
<feature type="domain" description="Response regulatory" evidence="14">
    <location>
        <begin position="750"/>
        <end position="866"/>
    </location>
</feature>
<evidence type="ECO:0000259" key="13">
    <source>
        <dbReference type="PROSITE" id="PS50109"/>
    </source>
</evidence>
<dbReference type="Pfam" id="PF00072">
    <property type="entry name" value="Response_reg"/>
    <property type="match status" value="1"/>
</dbReference>
<feature type="domain" description="Histidine kinase" evidence="13">
    <location>
        <begin position="486"/>
        <end position="726"/>
    </location>
</feature>
<evidence type="ECO:0000313" key="16">
    <source>
        <dbReference type="EMBL" id="AKT39186.1"/>
    </source>
</evidence>
<evidence type="ECO:0000259" key="15">
    <source>
        <dbReference type="PROSITE" id="PS50885"/>
    </source>
</evidence>
<keyword evidence="6 16" id="KW-0808">Transferase</keyword>
<comment type="subcellular location">
    <subcellularLocation>
        <location evidence="2">Cell membrane</location>
        <topology evidence="2">Multi-pass membrane protein</topology>
    </subcellularLocation>
</comment>
<dbReference type="InterPro" id="IPR003594">
    <property type="entry name" value="HATPase_dom"/>
</dbReference>
<evidence type="ECO:0000256" key="4">
    <source>
        <dbReference type="ARBA" id="ARBA00022475"/>
    </source>
</evidence>
<evidence type="ECO:0000256" key="10">
    <source>
        <dbReference type="ARBA" id="ARBA00023136"/>
    </source>
</evidence>
<comment type="catalytic activity">
    <reaction evidence="1">
        <text>ATP + protein L-histidine = ADP + protein N-phospho-L-histidine.</text>
        <dbReference type="EC" id="2.7.13.3"/>
    </reaction>
</comment>
<protein>
    <recommendedName>
        <fullName evidence="3">histidine kinase</fullName>
        <ecNumber evidence="3">2.7.13.3</ecNumber>
    </recommendedName>
</protein>
<dbReference type="STRING" id="52.CMC5_033330"/>
<dbReference type="PROSITE" id="PS50885">
    <property type="entry name" value="HAMP"/>
    <property type="match status" value="1"/>
</dbReference>
<feature type="transmembrane region" description="Helical" evidence="12">
    <location>
        <begin position="353"/>
        <end position="371"/>
    </location>
</feature>
<feature type="modified residue" description="4-aspartylphosphate" evidence="11">
    <location>
        <position position="799"/>
    </location>
</feature>
<dbReference type="InterPro" id="IPR036890">
    <property type="entry name" value="HATPase_C_sf"/>
</dbReference>
<accession>A0A0K1EE92</accession>
<dbReference type="InterPro" id="IPR011006">
    <property type="entry name" value="CheY-like_superfamily"/>
</dbReference>
<dbReference type="EC" id="2.7.13.3" evidence="3"/>
<keyword evidence="4" id="KW-1003">Cell membrane</keyword>
<dbReference type="InterPro" id="IPR004358">
    <property type="entry name" value="Sig_transdc_His_kin-like_C"/>
</dbReference>
<dbReference type="InterPro" id="IPR003661">
    <property type="entry name" value="HisK_dim/P_dom"/>
</dbReference>
<dbReference type="CDD" id="cd16922">
    <property type="entry name" value="HATPase_EvgS-ArcB-TorS-like"/>
    <property type="match status" value="1"/>
</dbReference>
<evidence type="ECO:0000256" key="2">
    <source>
        <dbReference type="ARBA" id="ARBA00004651"/>
    </source>
</evidence>
<dbReference type="InterPro" id="IPR033479">
    <property type="entry name" value="dCache_1"/>
</dbReference>
<keyword evidence="10 12" id="KW-0472">Membrane</keyword>
<dbReference type="PATRIC" id="fig|52.7.peg.3666"/>
<dbReference type="EMBL" id="CP012159">
    <property type="protein sequence ID" value="AKT39186.1"/>
    <property type="molecule type" value="Genomic_DNA"/>
</dbReference>
<dbReference type="Gene3D" id="3.30.450.20">
    <property type="entry name" value="PAS domain"/>
    <property type="match status" value="1"/>
</dbReference>
<dbReference type="PANTHER" id="PTHR43047:SF64">
    <property type="entry name" value="HISTIDINE KINASE CONTAINING CHEY-HOMOLOGOUS RECEIVER DOMAIN AND PAS DOMAIN-RELATED"/>
    <property type="match status" value="1"/>
</dbReference>
<feature type="domain" description="HAMP" evidence="15">
    <location>
        <begin position="373"/>
        <end position="425"/>
    </location>
</feature>
<dbReference type="SMART" id="SM00388">
    <property type="entry name" value="HisKA"/>
    <property type="match status" value="1"/>
</dbReference>
<evidence type="ECO:0000256" key="3">
    <source>
        <dbReference type="ARBA" id="ARBA00012438"/>
    </source>
</evidence>
<evidence type="ECO:0000256" key="9">
    <source>
        <dbReference type="ARBA" id="ARBA00022989"/>
    </source>
</evidence>
<dbReference type="InterPro" id="IPR036097">
    <property type="entry name" value="HisK_dim/P_sf"/>
</dbReference>
<dbReference type="PROSITE" id="PS50109">
    <property type="entry name" value="HIS_KIN"/>
    <property type="match status" value="1"/>
</dbReference>
<dbReference type="Pfam" id="PF02518">
    <property type="entry name" value="HATPase_c"/>
    <property type="match status" value="1"/>
</dbReference>
<dbReference type="SUPFAM" id="SSF52172">
    <property type="entry name" value="CheY-like"/>
    <property type="match status" value="1"/>
</dbReference>
<dbReference type="InterPro" id="IPR003660">
    <property type="entry name" value="HAMP_dom"/>
</dbReference>
<organism evidence="16 17">
    <name type="scientific">Chondromyces crocatus</name>
    <dbReference type="NCBI Taxonomy" id="52"/>
    <lineage>
        <taxon>Bacteria</taxon>
        <taxon>Pseudomonadati</taxon>
        <taxon>Myxococcota</taxon>
        <taxon>Polyangia</taxon>
        <taxon>Polyangiales</taxon>
        <taxon>Polyangiaceae</taxon>
        <taxon>Chondromyces</taxon>
    </lineage>
</organism>
<name>A0A0K1EE92_CHOCO</name>
<dbReference type="InterPro" id="IPR001789">
    <property type="entry name" value="Sig_transdc_resp-reg_receiver"/>
</dbReference>
<evidence type="ECO:0000256" key="6">
    <source>
        <dbReference type="ARBA" id="ARBA00022679"/>
    </source>
</evidence>
<dbReference type="Gene3D" id="3.30.565.10">
    <property type="entry name" value="Histidine kinase-like ATPase, C-terminal domain"/>
    <property type="match status" value="1"/>
</dbReference>
<keyword evidence="5 11" id="KW-0597">Phosphoprotein</keyword>
<dbReference type="SUPFAM" id="SSF47384">
    <property type="entry name" value="Homodimeric domain of signal transducing histidine kinase"/>
    <property type="match status" value="1"/>
</dbReference>
<dbReference type="OrthoDB" id="9812395at2"/>
<evidence type="ECO:0000256" key="12">
    <source>
        <dbReference type="SAM" id="Phobius"/>
    </source>
</evidence>
<keyword evidence="17" id="KW-1185">Reference proteome</keyword>
<dbReference type="SMART" id="SM00448">
    <property type="entry name" value="REC"/>
    <property type="match status" value="1"/>
</dbReference>
<keyword evidence="7 12" id="KW-0812">Transmembrane</keyword>
<dbReference type="CDD" id="cd12913">
    <property type="entry name" value="PDC1_MCP_like"/>
    <property type="match status" value="1"/>
</dbReference>
<feature type="transmembrane region" description="Helical" evidence="12">
    <location>
        <begin position="20"/>
        <end position="43"/>
    </location>
</feature>
<evidence type="ECO:0000256" key="5">
    <source>
        <dbReference type="ARBA" id="ARBA00022553"/>
    </source>
</evidence>
<dbReference type="SUPFAM" id="SSF158472">
    <property type="entry name" value="HAMP domain-like"/>
    <property type="match status" value="1"/>
</dbReference>
<proteinExistence type="predicted"/>
<dbReference type="GO" id="GO:0005886">
    <property type="term" value="C:plasma membrane"/>
    <property type="evidence" value="ECO:0007669"/>
    <property type="project" value="UniProtKB-SubCell"/>
</dbReference>
<dbReference type="InterPro" id="IPR029151">
    <property type="entry name" value="Sensor-like_sf"/>
</dbReference>
<reference evidence="16 17" key="1">
    <citation type="submission" date="2015-07" db="EMBL/GenBank/DDBJ databases">
        <title>Genome analysis of myxobacterium Chondromyces crocatus Cm c5 reveals a high potential for natural compound synthesis and the genetic basis for the loss of fruiting body formation.</title>
        <authorList>
            <person name="Zaburannyi N."/>
            <person name="Bunk B."/>
            <person name="Maier J."/>
            <person name="Overmann J."/>
            <person name="Mueller R."/>
        </authorList>
    </citation>
    <scope>NUCLEOTIDE SEQUENCE [LARGE SCALE GENOMIC DNA]</scope>
    <source>
        <strain evidence="16 17">Cm c5</strain>
    </source>
</reference>
<dbReference type="Pfam" id="PF00672">
    <property type="entry name" value="HAMP"/>
    <property type="match status" value="1"/>
</dbReference>
<gene>
    <name evidence="16" type="ORF">CMC5_033330</name>
</gene>
<dbReference type="PRINTS" id="PR00344">
    <property type="entry name" value="BCTRLSENSOR"/>
</dbReference>